<feature type="transmembrane region" description="Helical" evidence="1">
    <location>
        <begin position="61"/>
        <end position="87"/>
    </location>
</feature>
<keyword evidence="1" id="KW-0472">Membrane</keyword>
<dbReference type="Proteomes" id="UP001623232">
    <property type="component" value="Chromosome"/>
</dbReference>
<proteinExistence type="predicted"/>
<feature type="transmembrane region" description="Helical" evidence="1">
    <location>
        <begin position="29"/>
        <end position="49"/>
    </location>
</feature>
<feature type="transmembrane region" description="Helical" evidence="1">
    <location>
        <begin position="6"/>
        <end position="22"/>
    </location>
</feature>
<accession>A0ABZ2XP81</accession>
<keyword evidence="1" id="KW-1133">Transmembrane helix</keyword>
<gene>
    <name evidence="2" type="ORF">QEZ52_14945</name>
</gene>
<sequence length="93" mass="9686">MEPEFLFPIGAVCIGCACGVMLKRAGWGLVVLLITALCVAVSYVLLFHSQLLGWEGMGPGMVVVIGVAPFGIGVLVGAVAHVLYSVWHKSGSD</sequence>
<keyword evidence="1" id="KW-0812">Transmembrane</keyword>
<keyword evidence="3" id="KW-1185">Reference proteome</keyword>
<name>A0ABZ2XP81_9RHOB</name>
<evidence type="ECO:0000313" key="2">
    <source>
        <dbReference type="EMBL" id="WZK87895.1"/>
    </source>
</evidence>
<dbReference type="RefSeq" id="WP_406645228.1">
    <property type="nucleotide sequence ID" value="NZ_CP123584.1"/>
</dbReference>
<dbReference type="EMBL" id="CP123584">
    <property type="protein sequence ID" value="WZK87895.1"/>
    <property type="molecule type" value="Genomic_DNA"/>
</dbReference>
<organism evidence="2 3">
    <name type="scientific">Aliisedimentitalea scapharcae</name>
    <dbReference type="NCBI Taxonomy" id="1524259"/>
    <lineage>
        <taxon>Bacteria</taxon>
        <taxon>Pseudomonadati</taxon>
        <taxon>Pseudomonadota</taxon>
        <taxon>Alphaproteobacteria</taxon>
        <taxon>Rhodobacterales</taxon>
        <taxon>Roseobacteraceae</taxon>
        <taxon>Aliisedimentitalea</taxon>
    </lineage>
</organism>
<reference evidence="2 3" key="1">
    <citation type="submission" date="2023-04" db="EMBL/GenBank/DDBJ databases">
        <title>Complete genome sequence of Alisedimentitalea scapharcae.</title>
        <authorList>
            <person name="Rong J.-C."/>
            <person name="Yi M.-L."/>
            <person name="Zhao Q."/>
        </authorList>
    </citation>
    <scope>NUCLEOTIDE SEQUENCE [LARGE SCALE GENOMIC DNA]</scope>
    <source>
        <strain evidence="2 3">KCTC 42119</strain>
    </source>
</reference>
<protein>
    <submittedName>
        <fullName evidence="2">Uncharacterized protein</fullName>
    </submittedName>
</protein>
<evidence type="ECO:0000313" key="3">
    <source>
        <dbReference type="Proteomes" id="UP001623232"/>
    </source>
</evidence>
<evidence type="ECO:0000256" key="1">
    <source>
        <dbReference type="SAM" id="Phobius"/>
    </source>
</evidence>